<dbReference type="PANTHER" id="PTHR33507:SF3">
    <property type="entry name" value="INNER MEMBRANE PROTEIN YBBJ"/>
    <property type="match status" value="1"/>
</dbReference>
<dbReference type="Proteomes" id="UP001500957">
    <property type="component" value="Unassembled WGS sequence"/>
</dbReference>
<evidence type="ECO:0000259" key="6">
    <source>
        <dbReference type="Pfam" id="PF01957"/>
    </source>
</evidence>
<dbReference type="InterPro" id="IPR002810">
    <property type="entry name" value="NfeD-like_C"/>
</dbReference>
<dbReference type="RefSeq" id="WP_344605766.1">
    <property type="nucleotide sequence ID" value="NZ_BAAAHE010000021.1"/>
</dbReference>
<accession>A0ABP3S1M2</accession>
<keyword evidence="2 5" id="KW-0812">Transmembrane</keyword>
<evidence type="ECO:0000256" key="5">
    <source>
        <dbReference type="SAM" id="Phobius"/>
    </source>
</evidence>
<evidence type="ECO:0000256" key="3">
    <source>
        <dbReference type="ARBA" id="ARBA00022989"/>
    </source>
</evidence>
<dbReference type="EMBL" id="BAAAHE010000021">
    <property type="protein sequence ID" value="GAA0623448.1"/>
    <property type="molecule type" value="Genomic_DNA"/>
</dbReference>
<gene>
    <name evidence="7" type="ORF">GCM10009547_28170</name>
</gene>
<evidence type="ECO:0000313" key="8">
    <source>
        <dbReference type="Proteomes" id="UP001500957"/>
    </source>
</evidence>
<feature type="domain" description="NfeD-like C-terminal" evidence="6">
    <location>
        <begin position="82"/>
        <end position="139"/>
    </location>
</feature>
<dbReference type="PANTHER" id="PTHR33507">
    <property type="entry name" value="INNER MEMBRANE PROTEIN YBBJ"/>
    <property type="match status" value="1"/>
</dbReference>
<organism evidence="7 8">
    <name type="scientific">Sporichthya brevicatena</name>
    <dbReference type="NCBI Taxonomy" id="171442"/>
    <lineage>
        <taxon>Bacteria</taxon>
        <taxon>Bacillati</taxon>
        <taxon>Actinomycetota</taxon>
        <taxon>Actinomycetes</taxon>
        <taxon>Sporichthyales</taxon>
        <taxon>Sporichthyaceae</taxon>
        <taxon>Sporichthya</taxon>
    </lineage>
</organism>
<evidence type="ECO:0000256" key="2">
    <source>
        <dbReference type="ARBA" id="ARBA00022692"/>
    </source>
</evidence>
<evidence type="ECO:0000313" key="7">
    <source>
        <dbReference type="EMBL" id="GAA0623448.1"/>
    </source>
</evidence>
<feature type="transmembrane region" description="Helical" evidence="5">
    <location>
        <begin position="7"/>
        <end position="40"/>
    </location>
</feature>
<protein>
    <submittedName>
        <fullName evidence="7">NfeD family protein</fullName>
    </submittedName>
</protein>
<dbReference type="SUPFAM" id="SSF141322">
    <property type="entry name" value="NfeD domain-like"/>
    <property type="match status" value="1"/>
</dbReference>
<feature type="transmembrane region" description="Helical" evidence="5">
    <location>
        <begin position="46"/>
        <end position="64"/>
    </location>
</feature>
<dbReference type="InterPro" id="IPR052165">
    <property type="entry name" value="Membrane_assoc_protease"/>
</dbReference>
<comment type="caution">
    <text evidence="7">The sequence shown here is derived from an EMBL/GenBank/DDBJ whole genome shotgun (WGS) entry which is preliminary data.</text>
</comment>
<sequence>MDAWVWWVIAAAVLAGVEVLTLDLIFIMLAGGSLAAAGVAGADGHISLQVAVAIVVAVAGLGLLRPVAMRHLRTTPEIRTGVDALVGQEALVLSEVGPHEGRVKLAGEVWSARSYDGASTYAAGQTIAVLKIEGATALVG</sequence>
<comment type="subcellular location">
    <subcellularLocation>
        <location evidence="1">Membrane</location>
        <topology evidence="1">Multi-pass membrane protein</topology>
    </subcellularLocation>
</comment>
<dbReference type="InterPro" id="IPR012340">
    <property type="entry name" value="NA-bd_OB-fold"/>
</dbReference>
<evidence type="ECO:0000256" key="1">
    <source>
        <dbReference type="ARBA" id="ARBA00004141"/>
    </source>
</evidence>
<keyword evidence="3 5" id="KW-1133">Transmembrane helix</keyword>
<keyword evidence="8" id="KW-1185">Reference proteome</keyword>
<keyword evidence="4 5" id="KW-0472">Membrane</keyword>
<reference evidence="8" key="1">
    <citation type="journal article" date="2019" name="Int. J. Syst. Evol. Microbiol.">
        <title>The Global Catalogue of Microorganisms (GCM) 10K type strain sequencing project: providing services to taxonomists for standard genome sequencing and annotation.</title>
        <authorList>
            <consortium name="The Broad Institute Genomics Platform"/>
            <consortium name="The Broad Institute Genome Sequencing Center for Infectious Disease"/>
            <person name="Wu L."/>
            <person name="Ma J."/>
        </authorList>
    </citation>
    <scope>NUCLEOTIDE SEQUENCE [LARGE SCALE GENOMIC DNA]</scope>
    <source>
        <strain evidence="8">JCM 10671</strain>
    </source>
</reference>
<name>A0ABP3S1M2_9ACTN</name>
<dbReference type="Pfam" id="PF01957">
    <property type="entry name" value="NfeD"/>
    <property type="match status" value="1"/>
</dbReference>
<dbReference type="Gene3D" id="2.40.50.140">
    <property type="entry name" value="Nucleic acid-binding proteins"/>
    <property type="match status" value="1"/>
</dbReference>
<proteinExistence type="predicted"/>
<evidence type="ECO:0000256" key="4">
    <source>
        <dbReference type="ARBA" id="ARBA00023136"/>
    </source>
</evidence>